<name>A0A838ZKS7_9FLAO</name>
<proteinExistence type="predicted"/>
<sequence>MENCLECGDKIIGRSDKKFCNDSCRNAYNNKQNKDSTNLMRNIQRILRSNHRILSELNFKDGKYKTTKEKLNSYGFDFEYFTHFKKYKNGAEYRFIFDIGYKELEDDWLLIVRND</sequence>
<reference evidence="1 2" key="1">
    <citation type="submission" date="2020-07" db="EMBL/GenBank/DDBJ databases">
        <title>Moheibacter lacus sp. nov., a member of the family Flavobacteriaceae isolated from freshwater lake sediment.</title>
        <authorList>
            <person name="Liu Y."/>
        </authorList>
    </citation>
    <scope>NUCLEOTIDE SEQUENCE [LARGE SCALE GENOMIC DNA]</scope>
    <source>
        <strain evidence="1 2">BDHS18</strain>
    </source>
</reference>
<gene>
    <name evidence="1" type="ORF">HU137_08770</name>
</gene>
<accession>A0A838ZKS7</accession>
<keyword evidence="2" id="KW-1185">Reference proteome</keyword>
<evidence type="ECO:0000313" key="2">
    <source>
        <dbReference type="Proteomes" id="UP000552241"/>
    </source>
</evidence>
<dbReference type="RefSeq" id="WP_182043467.1">
    <property type="nucleotide sequence ID" value="NZ_JACDZE010000002.1"/>
</dbReference>
<comment type="caution">
    <text evidence="1">The sequence shown here is derived from an EMBL/GenBank/DDBJ whole genome shotgun (WGS) entry which is preliminary data.</text>
</comment>
<dbReference type="Proteomes" id="UP000552241">
    <property type="component" value="Unassembled WGS sequence"/>
</dbReference>
<dbReference type="AlphaFoldDB" id="A0A838ZKS7"/>
<evidence type="ECO:0000313" key="1">
    <source>
        <dbReference type="EMBL" id="MBA5629858.1"/>
    </source>
</evidence>
<evidence type="ECO:0008006" key="3">
    <source>
        <dbReference type="Google" id="ProtNLM"/>
    </source>
</evidence>
<organism evidence="1 2">
    <name type="scientific">Moheibacter lacus</name>
    <dbReference type="NCBI Taxonomy" id="2745851"/>
    <lineage>
        <taxon>Bacteria</taxon>
        <taxon>Pseudomonadati</taxon>
        <taxon>Bacteroidota</taxon>
        <taxon>Flavobacteriia</taxon>
        <taxon>Flavobacteriales</taxon>
        <taxon>Weeksellaceae</taxon>
        <taxon>Moheibacter</taxon>
    </lineage>
</organism>
<dbReference type="EMBL" id="JACDZE010000002">
    <property type="protein sequence ID" value="MBA5629858.1"/>
    <property type="molecule type" value="Genomic_DNA"/>
</dbReference>
<protein>
    <recommendedName>
        <fullName evidence="3">DUF2116 family Zn-ribbon domain-containing protein</fullName>
    </recommendedName>
</protein>